<accession>A0A9N9IIG4</accession>
<gene>
    <name evidence="1" type="ORF">CPELLU_LOCUS13960</name>
</gene>
<dbReference type="OrthoDB" id="2435991at2759"/>
<name>A0A9N9IIG4_9GLOM</name>
<reference evidence="1" key="1">
    <citation type="submission" date="2021-06" db="EMBL/GenBank/DDBJ databases">
        <authorList>
            <person name="Kallberg Y."/>
            <person name="Tangrot J."/>
            <person name="Rosling A."/>
        </authorList>
    </citation>
    <scope>NUCLEOTIDE SEQUENCE</scope>
    <source>
        <strain evidence="1">FL966</strain>
    </source>
</reference>
<evidence type="ECO:0000313" key="2">
    <source>
        <dbReference type="Proteomes" id="UP000789759"/>
    </source>
</evidence>
<dbReference type="AlphaFoldDB" id="A0A9N9IIG4"/>
<protein>
    <submittedName>
        <fullName evidence="1">1784_t:CDS:1</fullName>
    </submittedName>
</protein>
<comment type="caution">
    <text evidence="1">The sequence shown here is derived from an EMBL/GenBank/DDBJ whole genome shotgun (WGS) entry which is preliminary data.</text>
</comment>
<proteinExistence type="predicted"/>
<sequence length="162" mass="18968">MRLYKVIIPLHQILPPEYIYQIESYCELEPIITIKNVNIRQLKSYVKQKNKNRQVKNPHSPQNKDTNCIALLDFKLEKSNLTISYLLEINLCFAHNHLLNLVVSFSFYPVSIKTQQQYIDLFHIGYTAALARYLYEDKLHLFASNNNELVCLLVDQVKNPDG</sequence>
<feature type="non-terminal residue" evidence="1">
    <location>
        <position position="1"/>
    </location>
</feature>
<organism evidence="1 2">
    <name type="scientific">Cetraspora pellucida</name>
    <dbReference type="NCBI Taxonomy" id="1433469"/>
    <lineage>
        <taxon>Eukaryota</taxon>
        <taxon>Fungi</taxon>
        <taxon>Fungi incertae sedis</taxon>
        <taxon>Mucoromycota</taxon>
        <taxon>Glomeromycotina</taxon>
        <taxon>Glomeromycetes</taxon>
        <taxon>Diversisporales</taxon>
        <taxon>Gigasporaceae</taxon>
        <taxon>Cetraspora</taxon>
    </lineage>
</organism>
<dbReference type="EMBL" id="CAJVQA010015666">
    <property type="protein sequence ID" value="CAG8738595.1"/>
    <property type="molecule type" value="Genomic_DNA"/>
</dbReference>
<dbReference type="Proteomes" id="UP000789759">
    <property type="component" value="Unassembled WGS sequence"/>
</dbReference>
<evidence type="ECO:0000313" key="1">
    <source>
        <dbReference type="EMBL" id="CAG8738595.1"/>
    </source>
</evidence>
<keyword evidence="2" id="KW-1185">Reference proteome</keyword>